<feature type="compositionally biased region" description="Basic and acidic residues" evidence="1">
    <location>
        <begin position="12"/>
        <end position="22"/>
    </location>
</feature>
<dbReference type="Proteomes" id="UP000199569">
    <property type="component" value="Unassembled WGS sequence"/>
</dbReference>
<dbReference type="InterPro" id="IPR010297">
    <property type="entry name" value="DUF900_hydrolase"/>
</dbReference>
<dbReference type="PANTHER" id="PTHR36513">
    <property type="entry name" value="ABC TRANSMEMBRANE TYPE-1 DOMAIN-CONTAINING PROTEIN"/>
    <property type="match status" value="1"/>
</dbReference>
<reference evidence="2 3" key="1">
    <citation type="submission" date="2016-10" db="EMBL/GenBank/DDBJ databases">
        <authorList>
            <person name="de Groot N.N."/>
        </authorList>
    </citation>
    <scope>NUCLEOTIDE SEQUENCE [LARGE SCALE GENOMIC DNA]</scope>
    <source>
        <strain evidence="2 3">CGMCC 1.7666</strain>
    </source>
</reference>
<dbReference type="EMBL" id="FMVJ01000002">
    <property type="protein sequence ID" value="SCX98759.1"/>
    <property type="molecule type" value="Genomic_DNA"/>
</dbReference>
<dbReference type="AlphaFoldDB" id="A0A1G5C8E1"/>
<gene>
    <name evidence="2" type="ORF">SAMN02927923_00487</name>
</gene>
<organism evidence="2 3">
    <name type="scientific">Microvirga guangxiensis</name>
    <dbReference type="NCBI Taxonomy" id="549386"/>
    <lineage>
        <taxon>Bacteria</taxon>
        <taxon>Pseudomonadati</taxon>
        <taxon>Pseudomonadota</taxon>
        <taxon>Alphaproteobacteria</taxon>
        <taxon>Hyphomicrobiales</taxon>
        <taxon>Methylobacteriaceae</taxon>
        <taxon>Microvirga</taxon>
    </lineage>
</organism>
<evidence type="ECO:0000256" key="1">
    <source>
        <dbReference type="SAM" id="MobiDB-lite"/>
    </source>
</evidence>
<dbReference type="SUPFAM" id="SSF53474">
    <property type="entry name" value="alpha/beta-Hydrolases"/>
    <property type="match status" value="1"/>
</dbReference>
<keyword evidence="3" id="KW-1185">Reference proteome</keyword>
<dbReference type="STRING" id="549386.SAMN02927923_00487"/>
<protein>
    <submittedName>
        <fullName evidence="2">Esterase/lipase superfamily enzyme</fullName>
    </submittedName>
</protein>
<dbReference type="Pfam" id="PF05990">
    <property type="entry name" value="DUF900"/>
    <property type="match status" value="1"/>
</dbReference>
<feature type="compositionally biased region" description="Acidic residues" evidence="1">
    <location>
        <begin position="1"/>
        <end position="11"/>
    </location>
</feature>
<accession>A0A1G5C8E1</accession>
<evidence type="ECO:0000313" key="2">
    <source>
        <dbReference type="EMBL" id="SCX98759.1"/>
    </source>
</evidence>
<dbReference type="Gene3D" id="3.40.50.1820">
    <property type="entry name" value="alpha/beta hydrolase"/>
    <property type="match status" value="1"/>
</dbReference>
<sequence>MGSEGQDEEGDDEKKNAEEGNHLTKGTNRIEAVQGAELSTPFTNGLPWAVRNGGIVGPGEAIARYCLVHAMIGGNTAATLLKVRFSRLMQLSISRLAVVCLTAFILSGCMGDDNVLTSPFSAPAPGLSKDPKLLVATTRLPVGDPPRKPWFSSERSPDLVFAEARLKPPSDSLIGGSGWSIAKVDSVSRGNGAQAFAQAAFGRDLLLYIHGYRESFETAAASTIDLSEGIKFPGATGLFTWPSAASTFSYVADREAAMWSRDALEDVLAAIAKTPSGGRIHIVAHSMGTLLTLEALRMLRGDGGASAMERIGAIVLAAPDIDIDLFARGLEKLGPDAQKITVISSTNDRALAVSSRLAGGIVRAGAAERERLEALGVRVADASEFGGGIINHDLFLSNKEVQQVVKRAIERAR</sequence>
<name>A0A1G5C8E1_9HYPH</name>
<proteinExistence type="predicted"/>
<dbReference type="InterPro" id="IPR029058">
    <property type="entry name" value="AB_hydrolase_fold"/>
</dbReference>
<dbReference type="PANTHER" id="PTHR36513:SF1">
    <property type="entry name" value="TRANSMEMBRANE PROTEIN"/>
    <property type="match status" value="1"/>
</dbReference>
<evidence type="ECO:0000313" key="3">
    <source>
        <dbReference type="Proteomes" id="UP000199569"/>
    </source>
</evidence>
<feature type="region of interest" description="Disordered" evidence="1">
    <location>
        <begin position="1"/>
        <end position="27"/>
    </location>
</feature>